<evidence type="ECO:0000313" key="2">
    <source>
        <dbReference type="EMBL" id="KAA8914021.1"/>
    </source>
</evidence>
<feature type="compositionally biased region" description="Polar residues" evidence="1">
    <location>
        <begin position="122"/>
        <end position="138"/>
    </location>
</feature>
<dbReference type="AlphaFoldDB" id="A0A642V4T0"/>
<feature type="compositionally biased region" description="Low complexity" evidence="1">
    <location>
        <begin position="59"/>
        <end position="81"/>
    </location>
</feature>
<feature type="compositionally biased region" description="Low complexity" evidence="1">
    <location>
        <begin position="146"/>
        <end position="155"/>
    </location>
</feature>
<dbReference type="OrthoDB" id="5380370at2759"/>
<feature type="compositionally biased region" description="Polar residues" evidence="1">
    <location>
        <begin position="320"/>
        <end position="339"/>
    </location>
</feature>
<dbReference type="VEuPathDB" id="FungiDB:TRICI_003062"/>
<name>A0A642V4T0_9ASCO</name>
<feature type="region of interest" description="Disordered" evidence="1">
    <location>
        <begin position="1"/>
        <end position="155"/>
    </location>
</feature>
<feature type="region of interest" description="Disordered" evidence="1">
    <location>
        <begin position="302"/>
        <end position="372"/>
    </location>
</feature>
<protein>
    <submittedName>
        <fullName evidence="2">Uncharacterized protein</fullName>
    </submittedName>
</protein>
<proteinExistence type="predicted"/>
<feature type="region of interest" description="Disordered" evidence="1">
    <location>
        <begin position="220"/>
        <end position="244"/>
    </location>
</feature>
<dbReference type="Proteomes" id="UP000761534">
    <property type="component" value="Unassembled WGS sequence"/>
</dbReference>
<evidence type="ECO:0000256" key="1">
    <source>
        <dbReference type="SAM" id="MobiDB-lite"/>
    </source>
</evidence>
<organism evidence="2 3">
    <name type="scientific">Trichomonascus ciferrii</name>
    <dbReference type="NCBI Taxonomy" id="44093"/>
    <lineage>
        <taxon>Eukaryota</taxon>
        <taxon>Fungi</taxon>
        <taxon>Dikarya</taxon>
        <taxon>Ascomycota</taxon>
        <taxon>Saccharomycotina</taxon>
        <taxon>Dipodascomycetes</taxon>
        <taxon>Dipodascales</taxon>
        <taxon>Trichomonascaceae</taxon>
        <taxon>Trichomonascus</taxon>
        <taxon>Trichomonascus ciferrii complex</taxon>
    </lineage>
</organism>
<keyword evidence="3" id="KW-1185">Reference proteome</keyword>
<comment type="caution">
    <text evidence="2">The sequence shown here is derived from an EMBL/GenBank/DDBJ whole genome shotgun (WGS) entry which is preliminary data.</text>
</comment>
<dbReference type="EMBL" id="SWFS01000211">
    <property type="protein sequence ID" value="KAA8914021.1"/>
    <property type="molecule type" value="Genomic_DNA"/>
</dbReference>
<reference evidence="2" key="1">
    <citation type="journal article" date="2019" name="G3 (Bethesda)">
        <title>Genome Assemblies of Two Rare Opportunistic Yeast Pathogens: Diutina rugosa (syn. Candida rugosa) and Trichomonascus ciferrii (syn. Candida ciferrii).</title>
        <authorList>
            <person name="Mixao V."/>
            <person name="Saus E."/>
            <person name="Hansen A.P."/>
            <person name="Lass-Florl C."/>
            <person name="Gabaldon T."/>
        </authorList>
    </citation>
    <scope>NUCLEOTIDE SEQUENCE</scope>
    <source>
        <strain evidence="2">CBS 4856</strain>
    </source>
</reference>
<accession>A0A642V4T0</accession>
<evidence type="ECO:0000313" key="3">
    <source>
        <dbReference type="Proteomes" id="UP000761534"/>
    </source>
</evidence>
<feature type="compositionally biased region" description="Basic residues" evidence="1">
    <location>
        <begin position="341"/>
        <end position="354"/>
    </location>
</feature>
<sequence length="372" mass="40070">MAIAVSSAPSLPPLPPLPADMGSLELDSARSSSSDSASGMAITTSDMSIPHEHHHQIASGDPNSSSSNSSIPRRPGSISSRPRNKKKLGINTTSSNYNYSSFPPPPPSAPPGPIPSPGDAPRSQSQERQLSVSSSQTRLRPMQSHTSSVKTTTTNNKLFSNAIKSLTPQTPSTSTFLKSIGSNAKFFSDPETKQKLHLLNSDIRFDEIMEFGFPPEVVPEPRRGSKATVFSDPGAAKQSTSSDDAFEFNRTASPISEYRNTIYGAMTGPREMTLKITLSPPGMRADDETIYGWQKDHIDTGTFKSLKSVDELSPPDPDYEQSNPPSSPSDTETLNTPAKKTSVKRVLGRFKSNKQKLAPNGAMMITSNDVSE</sequence>
<feature type="compositionally biased region" description="Low complexity" evidence="1">
    <location>
        <begin position="23"/>
        <end position="38"/>
    </location>
</feature>
<gene>
    <name evidence="2" type="ORF">TRICI_003062</name>
</gene>
<feature type="compositionally biased region" description="Pro residues" evidence="1">
    <location>
        <begin position="102"/>
        <end position="118"/>
    </location>
</feature>